<dbReference type="Pfam" id="PF13302">
    <property type="entry name" value="Acetyltransf_3"/>
    <property type="match status" value="1"/>
</dbReference>
<dbReference type="GO" id="GO:0016747">
    <property type="term" value="F:acyltransferase activity, transferring groups other than amino-acyl groups"/>
    <property type="evidence" value="ECO:0007669"/>
    <property type="project" value="InterPro"/>
</dbReference>
<dbReference type="Gene3D" id="3.40.630.30">
    <property type="match status" value="1"/>
</dbReference>
<dbReference type="RefSeq" id="WP_055274953.1">
    <property type="nucleotide sequence ID" value="NZ_CP071249.1"/>
</dbReference>
<dbReference type="SUPFAM" id="SSF55729">
    <property type="entry name" value="Acyl-CoA N-acyltransferases (Nat)"/>
    <property type="match status" value="1"/>
</dbReference>
<evidence type="ECO:0000313" key="4">
    <source>
        <dbReference type="Proteomes" id="UP001058016"/>
    </source>
</evidence>
<proteinExistence type="predicted"/>
<reference evidence="3 4" key="1">
    <citation type="submission" date="2021-03" db="EMBL/GenBank/DDBJ databases">
        <title>Comparative Genomics and Metabolomics in the genus Turicibacter.</title>
        <authorList>
            <person name="Maki J."/>
            <person name="Looft T."/>
        </authorList>
    </citation>
    <scope>NUCLEOTIDE SEQUENCE</scope>
    <source>
        <strain evidence="3">ISU324</strain>
        <strain evidence="2 4">MMM721</strain>
    </source>
</reference>
<evidence type="ECO:0000313" key="5">
    <source>
        <dbReference type="Proteomes" id="UP001058072"/>
    </source>
</evidence>
<dbReference type="EMBL" id="CP071250">
    <property type="protein sequence ID" value="UUF07894.1"/>
    <property type="molecule type" value="Genomic_DNA"/>
</dbReference>
<dbReference type="EMBL" id="CP071249">
    <property type="protein sequence ID" value="UUF06642.1"/>
    <property type="molecule type" value="Genomic_DNA"/>
</dbReference>
<organism evidence="3 5">
    <name type="scientific">Turicibacter bilis</name>
    <dbReference type="NCBI Taxonomy" id="2735723"/>
    <lineage>
        <taxon>Bacteria</taxon>
        <taxon>Bacillati</taxon>
        <taxon>Bacillota</taxon>
        <taxon>Erysipelotrichia</taxon>
        <taxon>Erysipelotrichales</taxon>
        <taxon>Turicibacteraceae</taxon>
        <taxon>Turicibacter</taxon>
    </lineage>
</organism>
<dbReference type="PROSITE" id="PS51186">
    <property type="entry name" value="GNAT"/>
    <property type="match status" value="1"/>
</dbReference>
<dbReference type="InterPro" id="IPR000182">
    <property type="entry name" value="GNAT_dom"/>
</dbReference>
<dbReference type="Proteomes" id="UP001058072">
    <property type="component" value="Chromosome"/>
</dbReference>
<name>A0A9Q9CFA6_9FIRM</name>
<evidence type="ECO:0000259" key="1">
    <source>
        <dbReference type="PROSITE" id="PS51186"/>
    </source>
</evidence>
<dbReference type="AlphaFoldDB" id="A0A9Q9CFA6"/>
<protein>
    <submittedName>
        <fullName evidence="3">GNAT family N-acetyltransferase</fullName>
    </submittedName>
</protein>
<keyword evidence="4" id="KW-1185">Reference proteome</keyword>
<dbReference type="Proteomes" id="UP001058016">
    <property type="component" value="Chromosome"/>
</dbReference>
<dbReference type="InterPro" id="IPR016181">
    <property type="entry name" value="Acyl_CoA_acyltransferase"/>
</dbReference>
<evidence type="ECO:0000313" key="3">
    <source>
        <dbReference type="EMBL" id="UUF07894.1"/>
    </source>
</evidence>
<feature type="domain" description="N-acetyltransferase" evidence="1">
    <location>
        <begin position="1"/>
        <end position="152"/>
    </location>
</feature>
<evidence type="ECO:0000313" key="2">
    <source>
        <dbReference type="EMBL" id="UUF06642.1"/>
    </source>
</evidence>
<gene>
    <name evidence="2" type="ORF">J0J69_03410</name>
    <name evidence="3" type="ORF">J0J70_09750</name>
</gene>
<sequence length="152" mass="17813">MFRFKDVGYLTDGEIDLIIEKKVPAHLEKFAAPSYHFQIKQHLMPYEIGKIDIRVGYNENTFYGGNIGYEIYPPYRGHHYAAKACQIIKRVAQLHGMNYLYISCLPDNLPSNKTCQRLGARWLGNYVVPFHLEMYMMGVREINVYEWNLTLD</sequence>
<accession>A0A9Q9CFA6</accession>